<dbReference type="Proteomes" id="UP000077315">
    <property type="component" value="Unassembled WGS sequence"/>
</dbReference>
<name>A0A167LPQ3_PHYB8</name>
<gene>
    <name evidence="2" type="ORF">PHYBLDRAFT_64064</name>
</gene>
<feature type="signal peptide" evidence="1">
    <location>
        <begin position="1"/>
        <end position="19"/>
    </location>
</feature>
<dbReference type="OrthoDB" id="5985073at2759"/>
<dbReference type="VEuPathDB" id="FungiDB:PHYBLDRAFT_64064"/>
<keyword evidence="1" id="KW-0732">Signal</keyword>
<evidence type="ECO:0000256" key="1">
    <source>
        <dbReference type="SAM" id="SignalP"/>
    </source>
</evidence>
<dbReference type="EMBL" id="KV440987">
    <property type="protein sequence ID" value="OAD70864.1"/>
    <property type="molecule type" value="Genomic_DNA"/>
</dbReference>
<feature type="chain" id="PRO_5007889980" description="3D domain-containing protein" evidence="1">
    <location>
        <begin position="20"/>
        <end position="223"/>
    </location>
</feature>
<accession>A0A167LPQ3</accession>
<sequence>MKLIYILAATLSVLSFTSAAPMDKRAISSCYKNAYITQYWIPKEGDKDMTNNGKIVSLTGSKTKSLKTSKGKEIAKVAPNTFDKFQMEGTGLLQNGKMVNLDDGVSSFMEVNRKSSPFGHGGFNDNNLVPWVSIAANDIKAGTKLYIKQLDGVKLSNGMTHNGCVRVDDRGWSFSGCQIDFFVLQYTSYTSLTKLLPSKVSVVEKSCTIKNYVNSAVKDWAVL</sequence>
<dbReference type="AlphaFoldDB" id="A0A167LPQ3"/>
<evidence type="ECO:0000313" key="2">
    <source>
        <dbReference type="EMBL" id="OAD70864.1"/>
    </source>
</evidence>
<dbReference type="RefSeq" id="XP_018288904.1">
    <property type="nucleotide sequence ID" value="XM_018441226.1"/>
</dbReference>
<evidence type="ECO:0000313" key="3">
    <source>
        <dbReference type="Proteomes" id="UP000077315"/>
    </source>
</evidence>
<keyword evidence="3" id="KW-1185">Reference proteome</keyword>
<organism evidence="2 3">
    <name type="scientific">Phycomyces blakesleeanus (strain ATCC 8743b / DSM 1359 / FGSC 10004 / NBRC 33097 / NRRL 1555)</name>
    <dbReference type="NCBI Taxonomy" id="763407"/>
    <lineage>
        <taxon>Eukaryota</taxon>
        <taxon>Fungi</taxon>
        <taxon>Fungi incertae sedis</taxon>
        <taxon>Mucoromycota</taxon>
        <taxon>Mucoromycotina</taxon>
        <taxon>Mucoromycetes</taxon>
        <taxon>Mucorales</taxon>
        <taxon>Phycomycetaceae</taxon>
        <taxon>Phycomyces</taxon>
    </lineage>
</organism>
<proteinExistence type="predicted"/>
<dbReference type="InParanoid" id="A0A167LPQ3"/>
<dbReference type="CDD" id="cd22785">
    <property type="entry name" value="DPBB_MltA-like"/>
    <property type="match status" value="1"/>
</dbReference>
<dbReference type="GeneID" id="29002132"/>
<reference evidence="3" key="1">
    <citation type="submission" date="2015-06" db="EMBL/GenBank/DDBJ databases">
        <title>Expansion of signal transduction pathways in fungi by whole-genome duplication.</title>
        <authorList>
            <consortium name="DOE Joint Genome Institute"/>
            <person name="Corrochano L.M."/>
            <person name="Kuo A."/>
            <person name="Marcet-Houben M."/>
            <person name="Polaino S."/>
            <person name="Salamov A."/>
            <person name="Villalobos J.M."/>
            <person name="Alvarez M.I."/>
            <person name="Avalos J."/>
            <person name="Benito E.P."/>
            <person name="Benoit I."/>
            <person name="Burger G."/>
            <person name="Camino L.P."/>
            <person name="Canovas D."/>
            <person name="Cerda-Olmedo E."/>
            <person name="Cheng J.-F."/>
            <person name="Dominguez A."/>
            <person name="Elias M."/>
            <person name="Eslava A.P."/>
            <person name="Glaser F."/>
            <person name="Grimwood J."/>
            <person name="Gutierrez G."/>
            <person name="Heitman J."/>
            <person name="Henrissat B."/>
            <person name="Iturriaga E.A."/>
            <person name="Lang B.F."/>
            <person name="Lavin J.L."/>
            <person name="Lee S."/>
            <person name="Li W."/>
            <person name="Lindquist E."/>
            <person name="Lopez-Garcia S."/>
            <person name="Luque E.M."/>
            <person name="Marcos A.T."/>
            <person name="Martin J."/>
            <person name="McCluskey K."/>
            <person name="Medina H.R."/>
            <person name="Miralles-Duran A."/>
            <person name="Miyazaki A."/>
            <person name="Munoz-Torres E."/>
            <person name="Oguiza J.A."/>
            <person name="Ohm R."/>
            <person name="Olmedo M."/>
            <person name="Orejas M."/>
            <person name="Ortiz-Castellanos L."/>
            <person name="Pisabarro A.G."/>
            <person name="Rodriguez-Romero J."/>
            <person name="Ruiz-Herrera J."/>
            <person name="Ruiz-Vazquez R."/>
            <person name="Sanz C."/>
            <person name="Schackwitz W."/>
            <person name="Schmutz J."/>
            <person name="Shahriari M."/>
            <person name="Shelest E."/>
            <person name="Silva-Franco F."/>
            <person name="Soanes D."/>
            <person name="Syed K."/>
            <person name="Tagua V.G."/>
            <person name="Talbot N.J."/>
            <person name="Thon M."/>
            <person name="De vries R.P."/>
            <person name="Wiebenga A."/>
            <person name="Yadav J.S."/>
            <person name="Braun E.L."/>
            <person name="Baker S."/>
            <person name="Garre V."/>
            <person name="Horwitz B."/>
            <person name="Torres-Martinez S."/>
            <person name="Idnurm A."/>
            <person name="Herrera-Estrella A."/>
            <person name="Gabaldon T."/>
            <person name="Grigoriev I.V."/>
        </authorList>
    </citation>
    <scope>NUCLEOTIDE SEQUENCE [LARGE SCALE GENOMIC DNA]</scope>
    <source>
        <strain evidence="3">NRRL 1555(-)</strain>
    </source>
</reference>
<protein>
    <recommendedName>
        <fullName evidence="4">3D domain-containing protein</fullName>
    </recommendedName>
</protein>
<evidence type="ECO:0008006" key="4">
    <source>
        <dbReference type="Google" id="ProtNLM"/>
    </source>
</evidence>